<comment type="domain">
    <text evidence="8">The twin CX3C motif contains 4 conserved Cys residues that form 2 disulfide bonds in the mitochondrial intermembrane space.</text>
</comment>
<comment type="caution">
    <text evidence="11">The sequence shown here is derived from an EMBL/GenBank/DDBJ whole genome shotgun (WGS) entry which is preliminary data.</text>
</comment>
<name>A0AA43QTP2_9LECA</name>
<evidence type="ECO:0000259" key="10">
    <source>
        <dbReference type="Pfam" id="PF02953"/>
    </source>
</evidence>
<dbReference type="AlphaFoldDB" id="A0AA43QTP2"/>
<keyword evidence="3 8" id="KW-0472">Membrane</keyword>
<evidence type="ECO:0000313" key="11">
    <source>
        <dbReference type="EMBL" id="MDI1492433.1"/>
    </source>
</evidence>
<evidence type="ECO:0000256" key="3">
    <source>
        <dbReference type="ARBA" id="ARBA00022792"/>
    </source>
</evidence>
<dbReference type="SUPFAM" id="SSF144122">
    <property type="entry name" value="Tim10-like"/>
    <property type="match status" value="1"/>
</dbReference>
<keyword evidence="4 8" id="KW-0653">Protein transport</keyword>
<sequence length="108" mass="11916">MASLNGGQPSQIDESMLKSLSEADKRELQQTLGNEMQKARLQESDPFTQKPPAIHNLTDICWKKCVPGAIKSNTLDRTEATCAANCVDRFMDANEAVLGHLQRMQRGG</sequence>
<reference evidence="11" key="1">
    <citation type="journal article" date="2023" name="Genome Biol. Evol.">
        <title>First Whole Genome Sequence and Flow Cytometry Genome Size Data for the Lichen-Forming Fungus Ramalina farinacea (Ascomycota).</title>
        <authorList>
            <person name="Llewellyn T."/>
            <person name="Mian S."/>
            <person name="Hill R."/>
            <person name="Leitch I.J."/>
            <person name="Gaya E."/>
        </authorList>
    </citation>
    <scope>NUCLEOTIDE SEQUENCE</scope>
    <source>
        <strain evidence="11">LIQ254RAFAR</strain>
    </source>
</reference>
<evidence type="ECO:0000256" key="5">
    <source>
        <dbReference type="ARBA" id="ARBA00023010"/>
    </source>
</evidence>
<keyword evidence="12" id="KW-1185">Reference proteome</keyword>
<evidence type="ECO:0000256" key="8">
    <source>
        <dbReference type="RuleBase" id="RU367043"/>
    </source>
</evidence>
<gene>
    <name evidence="11" type="primary">TIM8</name>
    <name evidence="11" type="ORF">OHK93_003647</name>
</gene>
<feature type="compositionally biased region" description="Polar residues" evidence="9">
    <location>
        <begin position="1"/>
        <end position="13"/>
    </location>
</feature>
<dbReference type="Gene3D" id="1.10.287.810">
    <property type="entry name" value="Mitochondrial import inner membrane translocase subunit tim13 like domains"/>
    <property type="match status" value="1"/>
</dbReference>
<feature type="domain" description="Tim10-like" evidence="10">
    <location>
        <begin position="53"/>
        <end position="102"/>
    </location>
</feature>
<dbReference type="InterPro" id="IPR004217">
    <property type="entry name" value="Tim10-like"/>
</dbReference>
<keyword evidence="6 8" id="KW-1015">Disulfide bond</keyword>
<evidence type="ECO:0000256" key="7">
    <source>
        <dbReference type="ARBA" id="ARBA00023186"/>
    </source>
</evidence>
<evidence type="ECO:0000313" key="12">
    <source>
        <dbReference type="Proteomes" id="UP001161017"/>
    </source>
</evidence>
<accession>A0AA43QTP2</accession>
<dbReference type="GO" id="GO:0005743">
    <property type="term" value="C:mitochondrial inner membrane"/>
    <property type="evidence" value="ECO:0007669"/>
    <property type="project" value="UniProtKB-SubCell"/>
</dbReference>
<protein>
    <recommendedName>
        <fullName evidence="8">Mitochondrial import inner membrane translocase subunit</fullName>
    </recommendedName>
</protein>
<evidence type="ECO:0000256" key="2">
    <source>
        <dbReference type="ARBA" id="ARBA00006720"/>
    </source>
</evidence>
<evidence type="ECO:0000256" key="4">
    <source>
        <dbReference type="ARBA" id="ARBA00022927"/>
    </source>
</evidence>
<keyword evidence="8" id="KW-0813">Transport</keyword>
<keyword evidence="3 8" id="KW-0999">Mitochondrion inner membrane</keyword>
<evidence type="ECO:0000256" key="1">
    <source>
        <dbReference type="ARBA" id="ARBA00004137"/>
    </source>
</evidence>
<keyword evidence="7 8" id="KW-0143">Chaperone</keyword>
<evidence type="ECO:0000256" key="9">
    <source>
        <dbReference type="SAM" id="MobiDB-lite"/>
    </source>
</evidence>
<dbReference type="InterPro" id="IPR035427">
    <property type="entry name" value="Tim10-like_dom_sf"/>
</dbReference>
<comment type="function">
    <text evidence="8">Mitochondrial intermembrane chaperone that participates in the import and insertion of some multi-pass transmembrane proteins into the mitochondrial inner membrane. Also required for the transfer of beta-barrel precursors from the TOM complex to the sorting and assembly machinery (SAM complex) of the outer membrane. Acts as a chaperone-like protein that protects the hydrophobic precursors from aggregation and guide them through the mitochondrial intermembrane space.</text>
</comment>
<dbReference type="Pfam" id="PF02953">
    <property type="entry name" value="zf-Tim10_DDP"/>
    <property type="match status" value="1"/>
</dbReference>
<organism evidence="11 12">
    <name type="scientific">Ramalina farinacea</name>
    <dbReference type="NCBI Taxonomy" id="258253"/>
    <lineage>
        <taxon>Eukaryota</taxon>
        <taxon>Fungi</taxon>
        <taxon>Dikarya</taxon>
        <taxon>Ascomycota</taxon>
        <taxon>Pezizomycotina</taxon>
        <taxon>Lecanoromycetes</taxon>
        <taxon>OSLEUM clade</taxon>
        <taxon>Lecanoromycetidae</taxon>
        <taxon>Lecanorales</taxon>
        <taxon>Lecanorineae</taxon>
        <taxon>Ramalinaceae</taxon>
        <taxon>Ramalina</taxon>
    </lineage>
</organism>
<dbReference type="EMBL" id="JAPUFD010000019">
    <property type="protein sequence ID" value="MDI1492433.1"/>
    <property type="molecule type" value="Genomic_DNA"/>
</dbReference>
<dbReference type="Proteomes" id="UP001161017">
    <property type="component" value="Unassembled WGS sequence"/>
</dbReference>
<proteinExistence type="inferred from homology"/>
<feature type="region of interest" description="Disordered" evidence="9">
    <location>
        <begin position="1"/>
        <end position="51"/>
    </location>
</feature>
<dbReference type="GO" id="GO:0015031">
    <property type="term" value="P:protein transport"/>
    <property type="evidence" value="ECO:0007669"/>
    <property type="project" value="UniProtKB-KW"/>
</dbReference>
<comment type="subcellular location">
    <subcellularLocation>
        <location evidence="1 8">Mitochondrion inner membrane</location>
        <topology evidence="1 8">Peripheral membrane protein</topology>
        <orientation evidence="1 8">Intermembrane side</orientation>
    </subcellularLocation>
</comment>
<keyword evidence="8" id="KW-0496">Mitochondrion</keyword>
<comment type="similarity">
    <text evidence="2 8">Belongs to the small Tim family.</text>
</comment>
<keyword evidence="5 8" id="KW-0811">Translocation</keyword>
<evidence type="ECO:0000256" key="6">
    <source>
        <dbReference type="ARBA" id="ARBA00023157"/>
    </source>
</evidence>
<comment type="subunit">
    <text evidence="8">Heterohexamer.</text>
</comment>